<evidence type="ECO:0000256" key="6">
    <source>
        <dbReference type="RuleBase" id="RU004432"/>
    </source>
</evidence>
<dbReference type="Proteomes" id="UP001322664">
    <property type="component" value="Chromosome"/>
</dbReference>
<dbReference type="InterPro" id="IPR028299">
    <property type="entry name" value="ClpA/B_CS2"/>
</dbReference>
<dbReference type="Pfam" id="PF10431">
    <property type="entry name" value="ClpB_D2-small"/>
    <property type="match status" value="1"/>
</dbReference>
<sequence length="814" mass="89890">MMFNRFTQRAQKVLQLAQEEAIRLNHDAIGTEHILLGLVREGGGIAAKALEAIGVSPQTIEAGIEELVGKGTEKVGLTVSYTPRAKKVIELSVDESRKLGHSYIGTEHILLALIREGEGVAARVLANADVSLNKARQQVLLLLGNNDTAQPGGGAASPTASTPTLDGLARDLTAIAREGSLDPVIGRSKEITRVVEVLSRRTKNNPVLIGEPGVGKTAIAEGLAQQIVNNEVPEILRDKRVMTLDMGTVVAGTKYRGEFEDRLKKVMDEIRQAGNIILFIDELHTLIGAGGAEGAIDASNILKPSLARGELQCIGATTLDEYRKYIEKDAALERRFQPIQVDEPSVEETVQIIYGLRDRYEAHHRVKITDEAVEAAAKLSDRYISDRFLPDKAIDLIDEAGSKVRLRSFIVPPNLKELEERLESVRSEKNAAVSSQEFEKAAALRDSEQKLKEEVEQTTKEWKESQGKAESQVTVDDIAAVVSMWTGIPVNKIAQEESAKLLNLEEELHKRVVGQGEAVEAISRAIRRARAGLKDPKRPIGSFIFLGPTGVGKTELARALAEVMFGDEDAMIRVDMSEYMEKHSTSRLVGAPPGYVGFDEGGQLTEKVRRKPYSVVLLDEIEKAHPDVFNILLQVLEDGRLTDSKGRLVDFRNTVVIMTSNVGADALKYQKNLGFNMGNSESKHKDMKNTMLEELKKAFRPEFLNRIDEMIVFHSLEKEHLKEIISLMAASLTKRLQEQNIELELTEAALAKIAEEGYDPQYGARPLRRALQKHVEDRLSEELLKGTVLTGGTIIFDYVDNEFVVRAKENAVEA</sequence>
<dbReference type="EMBL" id="CP137624">
    <property type="protein sequence ID" value="WPK13169.1"/>
    <property type="molecule type" value="Genomic_DNA"/>
</dbReference>
<feature type="domain" description="Clp R" evidence="9">
    <location>
        <begin position="3"/>
        <end position="145"/>
    </location>
</feature>
<dbReference type="InterPro" id="IPR001943">
    <property type="entry name" value="UVR_dom"/>
</dbReference>
<dbReference type="Gene3D" id="1.10.8.60">
    <property type="match status" value="2"/>
</dbReference>
<dbReference type="GO" id="GO:0006508">
    <property type="term" value="P:proteolysis"/>
    <property type="evidence" value="ECO:0007669"/>
    <property type="project" value="UniProtKB-KW"/>
</dbReference>
<dbReference type="SUPFAM" id="SSF52540">
    <property type="entry name" value="P-loop containing nucleoside triphosphate hydrolases"/>
    <property type="match status" value="2"/>
</dbReference>
<evidence type="ECO:0000256" key="2">
    <source>
        <dbReference type="ARBA" id="ARBA00022741"/>
    </source>
</evidence>
<dbReference type="PANTHER" id="PTHR11638:SF18">
    <property type="entry name" value="HEAT SHOCK PROTEIN 104"/>
    <property type="match status" value="1"/>
</dbReference>
<comment type="similarity">
    <text evidence="6">Belongs to the ClpA/ClpB family.</text>
</comment>
<keyword evidence="1 5" id="KW-0677">Repeat</keyword>
<dbReference type="InterPro" id="IPR001270">
    <property type="entry name" value="ClpA/B"/>
</dbReference>
<gene>
    <name evidence="10" type="ORF">R6U77_05635</name>
</gene>
<keyword evidence="2 6" id="KW-0547">Nucleotide-binding</keyword>
<evidence type="ECO:0000256" key="1">
    <source>
        <dbReference type="ARBA" id="ARBA00022737"/>
    </source>
</evidence>
<dbReference type="GO" id="GO:0008233">
    <property type="term" value="F:peptidase activity"/>
    <property type="evidence" value="ECO:0007669"/>
    <property type="project" value="UniProtKB-KW"/>
</dbReference>
<dbReference type="Pfam" id="PF07724">
    <property type="entry name" value="AAA_2"/>
    <property type="match status" value="1"/>
</dbReference>
<dbReference type="InterPro" id="IPR019489">
    <property type="entry name" value="Clp_ATPase_C"/>
</dbReference>
<evidence type="ECO:0000256" key="3">
    <source>
        <dbReference type="ARBA" id="ARBA00022840"/>
    </source>
</evidence>
<organism evidence="10 11">
    <name type="scientific">Lysinibacillus louembei</name>
    <dbReference type="NCBI Taxonomy" id="1470088"/>
    <lineage>
        <taxon>Bacteria</taxon>
        <taxon>Bacillati</taxon>
        <taxon>Bacillota</taxon>
        <taxon>Bacilli</taxon>
        <taxon>Bacillales</taxon>
        <taxon>Bacillaceae</taxon>
        <taxon>Lysinibacillus</taxon>
    </lineage>
</organism>
<feature type="domain" description="UVR" evidence="8">
    <location>
        <begin position="419"/>
        <end position="454"/>
    </location>
</feature>
<dbReference type="InterPro" id="IPR036628">
    <property type="entry name" value="Clp_N_dom_sf"/>
</dbReference>
<dbReference type="SUPFAM" id="SSF81923">
    <property type="entry name" value="Double Clp-N motif"/>
    <property type="match status" value="1"/>
</dbReference>
<dbReference type="RefSeq" id="WP_293924034.1">
    <property type="nucleotide sequence ID" value="NZ_CP137624.1"/>
</dbReference>
<evidence type="ECO:0000256" key="4">
    <source>
        <dbReference type="ARBA" id="ARBA00023186"/>
    </source>
</evidence>
<dbReference type="PANTHER" id="PTHR11638">
    <property type="entry name" value="ATP-DEPENDENT CLP PROTEASE"/>
    <property type="match status" value="1"/>
</dbReference>
<dbReference type="InterPro" id="IPR004176">
    <property type="entry name" value="Clp_R_N"/>
</dbReference>
<feature type="coiled-coil region" evidence="7">
    <location>
        <begin position="415"/>
        <end position="461"/>
    </location>
</feature>
<dbReference type="InterPro" id="IPR003959">
    <property type="entry name" value="ATPase_AAA_core"/>
</dbReference>
<dbReference type="InterPro" id="IPR027417">
    <property type="entry name" value="P-loop_NTPase"/>
</dbReference>
<keyword evidence="7" id="KW-0175">Coiled coil</keyword>
<feature type="coiled-coil region" evidence="7">
    <location>
        <begin position="729"/>
        <end position="756"/>
    </location>
</feature>
<dbReference type="Gene3D" id="4.10.860.10">
    <property type="entry name" value="UVR domain"/>
    <property type="match status" value="1"/>
</dbReference>
<dbReference type="PROSITE" id="PS50151">
    <property type="entry name" value="UVR"/>
    <property type="match status" value="1"/>
</dbReference>
<dbReference type="PRINTS" id="PR00300">
    <property type="entry name" value="CLPPROTEASEA"/>
</dbReference>
<evidence type="ECO:0000313" key="11">
    <source>
        <dbReference type="Proteomes" id="UP001322664"/>
    </source>
</evidence>
<evidence type="ECO:0000256" key="5">
    <source>
        <dbReference type="PROSITE-ProRule" id="PRU01251"/>
    </source>
</evidence>
<reference evidence="10 11" key="1">
    <citation type="submission" date="2023-09" db="EMBL/GenBank/DDBJ databases">
        <authorList>
            <person name="Page C.A."/>
            <person name="Perez-Diaz I.M."/>
        </authorList>
    </citation>
    <scope>NUCLEOTIDE SEQUENCE [LARGE SCALE GENOMIC DNA]</scope>
    <source>
        <strain evidence="10 11">Ll15</strain>
    </source>
</reference>
<dbReference type="Gene3D" id="1.10.1780.10">
    <property type="entry name" value="Clp, N-terminal domain"/>
    <property type="match status" value="1"/>
</dbReference>
<keyword evidence="11" id="KW-1185">Reference proteome</keyword>
<name>A0ABZ0S0K4_9BACI</name>
<dbReference type="SMART" id="SM00382">
    <property type="entry name" value="AAA"/>
    <property type="match status" value="2"/>
</dbReference>
<keyword evidence="3 6" id="KW-0067">ATP-binding</keyword>
<dbReference type="InterPro" id="IPR003593">
    <property type="entry name" value="AAA+_ATPase"/>
</dbReference>
<protein>
    <submittedName>
        <fullName evidence="10">ATP-dependent Clp protease ATP-binding subunit</fullName>
    </submittedName>
</protein>
<dbReference type="SMART" id="SM01086">
    <property type="entry name" value="ClpB_D2-small"/>
    <property type="match status" value="1"/>
</dbReference>
<dbReference type="CDD" id="cd00009">
    <property type="entry name" value="AAA"/>
    <property type="match status" value="1"/>
</dbReference>
<accession>A0ABZ0S0K4</accession>
<proteinExistence type="inferred from homology"/>
<dbReference type="Gene3D" id="3.40.50.300">
    <property type="entry name" value="P-loop containing nucleotide triphosphate hydrolases"/>
    <property type="match status" value="2"/>
</dbReference>
<dbReference type="CDD" id="cd19499">
    <property type="entry name" value="RecA-like_ClpB_Hsp104-like"/>
    <property type="match status" value="1"/>
</dbReference>
<dbReference type="Pfam" id="PF17871">
    <property type="entry name" value="AAA_lid_9"/>
    <property type="match status" value="1"/>
</dbReference>
<dbReference type="PROSITE" id="PS00871">
    <property type="entry name" value="CLPAB_2"/>
    <property type="match status" value="1"/>
</dbReference>
<evidence type="ECO:0000313" key="10">
    <source>
        <dbReference type="EMBL" id="WPK13169.1"/>
    </source>
</evidence>
<evidence type="ECO:0000259" key="8">
    <source>
        <dbReference type="PROSITE" id="PS50151"/>
    </source>
</evidence>
<dbReference type="InterPro" id="IPR018368">
    <property type="entry name" value="ClpA/B_CS1"/>
</dbReference>
<dbReference type="PROSITE" id="PS51903">
    <property type="entry name" value="CLP_R"/>
    <property type="match status" value="1"/>
</dbReference>
<dbReference type="Pfam" id="PF00004">
    <property type="entry name" value="AAA"/>
    <property type="match status" value="1"/>
</dbReference>
<keyword evidence="10" id="KW-0378">Hydrolase</keyword>
<dbReference type="InterPro" id="IPR041546">
    <property type="entry name" value="ClpA/ClpB_AAA_lid"/>
</dbReference>
<evidence type="ECO:0000256" key="7">
    <source>
        <dbReference type="SAM" id="Coils"/>
    </source>
</evidence>
<dbReference type="InterPro" id="IPR050130">
    <property type="entry name" value="ClpA_ClpB"/>
</dbReference>
<dbReference type="PROSITE" id="PS00870">
    <property type="entry name" value="CLPAB_1"/>
    <property type="match status" value="1"/>
</dbReference>
<keyword evidence="10" id="KW-0645">Protease</keyword>
<dbReference type="GO" id="GO:0005524">
    <property type="term" value="F:ATP binding"/>
    <property type="evidence" value="ECO:0007669"/>
    <property type="project" value="UniProtKB-KW"/>
</dbReference>
<keyword evidence="4 6" id="KW-0143">Chaperone</keyword>
<evidence type="ECO:0000259" key="9">
    <source>
        <dbReference type="PROSITE" id="PS51903"/>
    </source>
</evidence>
<dbReference type="Pfam" id="PF02861">
    <property type="entry name" value="Clp_N"/>
    <property type="match status" value="1"/>
</dbReference>